<gene>
    <name evidence="9" type="ORF">RJ639_020291</name>
</gene>
<proteinExistence type="predicted"/>
<keyword evidence="3" id="KW-0540">Nuclease</keyword>
<reference evidence="9" key="1">
    <citation type="submission" date="2022-12" db="EMBL/GenBank/DDBJ databases">
        <title>Draft genome assemblies for two species of Escallonia (Escalloniales).</title>
        <authorList>
            <person name="Chanderbali A."/>
            <person name="Dervinis C."/>
            <person name="Anghel I."/>
            <person name="Soltis D."/>
            <person name="Soltis P."/>
            <person name="Zapata F."/>
        </authorList>
    </citation>
    <scope>NUCLEOTIDE SEQUENCE</scope>
    <source>
        <strain evidence="9">UCBG64.0493</strain>
        <tissue evidence="9">Leaf</tissue>
    </source>
</reference>
<keyword evidence="6" id="KW-0695">RNA-directed DNA polymerase</keyword>
<dbReference type="PANTHER" id="PTHR37984:SF5">
    <property type="entry name" value="PROTEIN NYNRIN-LIKE"/>
    <property type="match status" value="1"/>
</dbReference>
<evidence type="ECO:0000256" key="1">
    <source>
        <dbReference type="ARBA" id="ARBA00022679"/>
    </source>
</evidence>
<organism evidence="9 10">
    <name type="scientific">Escallonia herrerae</name>
    <dbReference type="NCBI Taxonomy" id="1293975"/>
    <lineage>
        <taxon>Eukaryota</taxon>
        <taxon>Viridiplantae</taxon>
        <taxon>Streptophyta</taxon>
        <taxon>Embryophyta</taxon>
        <taxon>Tracheophyta</taxon>
        <taxon>Spermatophyta</taxon>
        <taxon>Magnoliopsida</taxon>
        <taxon>eudicotyledons</taxon>
        <taxon>Gunneridae</taxon>
        <taxon>Pentapetalae</taxon>
        <taxon>asterids</taxon>
        <taxon>campanulids</taxon>
        <taxon>Escalloniales</taxon>
        <taxon>Escalloniaceae</taxon>
        <taxon>Escallonia</taxon>
    </lineage>
</organism>
<feature type="region of interest" description="Disordered" evidence="7">
    <location>
        <begin position="98"/>
        <end position="195"/>
    </location>
</feature>
<keyword evidence="1" id="KW-0808">Transferase</keyword>
<evidence type="ECO:0000313" key="10">
    <source>
        <dbReference type="Proteomes" id="UP001188597"/>
    </source>
</evidence>
<dbReference type="GO" id="GO:0003964">
    <property type="term" value="F:RNA-directed DNA polymerase activity"/>
    <property type="evidence" value="ECO:0007669"/>
    <property type="project" value="UniProtKB-KW"/>
</dbReference>
<dbReference type="Proteomes" id="UP001188597">
    <property type="component" value="Unassembled WGS sequence"/>
</dbReference>
<dbReference type="GO" id="GO:0016787">
    <property type="term" value="F:hydrolase activity"/>
    <property type="evidence" value="ECO:0007669"/>
    <property type="project" value="UniProtKB-KW"/>
</dbReference>
<dbReference type="GO" id="GO:0004519">
    <property type="term" value="F:endonuclease activity"/>
    <property type="evidence" value="ECO:0007669"/>
    <property type="project" value="UniProtKB-KW"/>
</dbReference>
<dbReference type="Gene3D" id="2.40.70.10">
    <property type="entry name" value="Acid Proteases"/>
    <property type="match status" value="1"/>
</dbReference>
<dbReference type="Pfam" id="PF17917">
    <property type="entry name" value="RT_RNaseH"/>
    <property type="match status" value="1"/>
</dbReference>
<accession>A0AA88V3E6</accession>
<dbReference type="CDD" id="cd09274">
    <property type="entry name" value="RNase_HI_RT_Ty3"/>
    <property type="match status" value="1"/>
</dbReference>
<evidence type="ECO:0000259" key="8">
    <source>
        <dbReference type="Pfam" id="PF17917"/>
    </source>
</evidence>
<dbReference type="InterPro" id="IPR050951">
    <property type="entry name" value="Retrovirus_Pol_polyprotein"/>
</dbReference>
<dbReference type="SUPFAM" id="SSF50630">
    <property type="entry name" value="Acid proteases"/>
    <property type="match status" value="1"/>
</dbReference>
<keyword evidence="4" id="KW-0255">Endonuclease</keyword>
<dbReference type="EMBL" id="JAVXUP010002854">
    <property type="protein sequence ID" value="KAK3001075.1"/>
    <property type="molecule type" value="Genomic_DNA"/>
</dbReference>
<protein>
    <recommendedName>
        <fullName evidence="8">Reverse transcriptase RNase H-like domain-containing protein</fullName>
    </recommendedName>
</protein>
<evidence type="ECO:0000313" key="9">
    <source>
        <dbReference type="EMBL" id="KAK3001075.1"/>
    </source>
</evidence>
<evidence type="ECO:0000256" key="3">
    <source>
        <dbReference type="ARBA" id="ARBA00022722"/>
    </source>
</evidence>
<dbReference type="CDD" id="cd05483">
    <property type="entry name" value="retropepsin_like_bacteria"/>
    <property type="match status" value="1"/>
</dbReference>
<comment type="caution">
    <text evidence="9">The sequence shown here is derived from an EMBL/GenBank/DDBJ whole genome shotgun (WGS) entry which is preliminary data.</text>
</comment>
<keyword evidence="2" id="KW-0548">Nucleotidyltransferase</keyword>
<dbReference type="SUPFAM" id="SSF56672">
    <property type="entry name" value="DNA/RNA polymerases"/>
    <property type="match status" value="1"/>
</dbReference>
<evidence type="ECO:0000256" key="7">
    <source>
        <dbReference type="SAM" id="MobiDB-lite"/>
    </source>
</evidence>
<feature type="compositionally biased region" description="Polar residues" evidence="7">
    <location>
        <begin position="126"/>
        <end position="147"/>
    </location>
</feature>
<dbReference type="AlphaFoldDB" id="A0AA88V3E6"/>
<feature type="compositionally biased region" description="Basic and acidic residues" evidence="7">
    <location>
        <begin position="178"/>
        <end position="193"/>
    </location>
</feature>
<name>A0AA88V3E6_9ASTE</name>
<dbReference type="InterPro" id="IPR043502">
    <property type="entry name" value="DNA/RNA_pol_sf"/>
</dbReference>
<keyword evidence="10" id="KW-1185">Reference proteome</keyword>
<keyword evidence="5" id="KW-0378">Hydrolase</keyword>
<evidence type="ECO:0000256" key="6">
    <source>
        <dbReference type="ARBA" id="ARBA00022918"/>
    </source>
</evidence>
<dbReference type="Pfam" id="PF13975">
    <property type="entry name" value="gag-asp_proteas"/>
    <property type="match status" value="1"/>
</dbReference>
<feature type="domain" description="Reverse transcriptase RNase H-like" evidence="8">
    <location>
        <begin position="260"/>
        <end position="342"/>
    </location>
</feature>
<dbReference type="InterPro" id="IPR034122">
    <property type="entry name" value="Retropepsin-like_bacterial"/>
</dbReference>
<dbReference type="InterPro" id="IPR021109">
    <property type="entry name" value="Peptidase_aspartic_dom_sf"/>
</dbReference>
<dbReference type="PANTHER" id="PTHR37984">
    <property type="entry name" value="PROTEIN CBG26694"/>
    <property type="match status" value="1"/>
</dbReference>
<sequence>MEHSSRPWVPEPESYWGARYAKELENFLFDVEQYFRAIKVDLEETKVSTATMYLVGDAKLWWRKKYAEIEEGSCAHTELNKRRVNNLNEAIIAVKSLSDYNSEPQRPPQRGNLSRTNGGKKPGGQAPNQSWGCKSSWASNSSTQQKSGVGFKAKSDASTSGEVKKPPFRGWEPEEDLSGEKPKDTPPKRKGDVPGKGLIYVDIKVNGKAIRAMMDTGATHSYISSTEVERLGLNSRRTGKSYQLCRPTSSWDSQIRIDKGGVLMQECHLVAYESRKLNKAERRYTTHEKELLAVVHCLRVWRHYLLGSSFVVRTDNTAMGHFLSQSKITSKLARWQELLAEFNFKLEYRAGSTNSVEDTLSRRAELHQEALIAMNAIVRADS</sequence>
<evidence type="ECO:0000256" key="4">
    <source>
        <dbReference type="ARBA" id="ARBA00022759"/>
    </source>
</evidence>
<dbReference type="InterPro" id="IPR041373">
    <property type="entry name" value="RT_RNaseH"/>
</dbReference>
<evidence type="ECO:0000256" key="2">
    <source>
        <dbReference type="ARBA" id="ARBA00022695"/>
    </source>
</evidence>
<evidence type="ECO:0000256" key="5">
    <source>
        <dbReference type="ARBA" id="ARBA00022801"/>
    </source>
</evidence>